<dbReference type="EMBL" id="BLAE01000006">
    <property type="protein sequence ID" value="GES07480.1"/>
    <property type="molecule type" value="Genomic_DNA"/>
</dbReference>
<dbReference type="AlphaFoldDB" id="A0A5M3WGQ8"/>
<keyword evidence="2" id="KW-1185">Reference proteome</keyword>
<sequence>MSRRGRHEGRRRYRLLPSRPRHTVEAVFRAWLAAGRPPLRLVPPVSCAPECACHPEAAETRRYVHPYEIRSAA</sequence>
<name>A0A5M3WGQ8_9ACTN</name>
<evidence type="ECO:0000313" key="1">
    <source>
        <dbReference type="EMBL" id="GES07480.1"/>
    </source>
</evidence>
<dbReference type="RefSeq" id="WP_155353186.1">
    <property type="nucleotide sequence ID" value="NZ_BAAAHL010000012.1"/>
</dbReference>
<organism evidence="1 2">
    <name type="scientific">Acrocarpospora macrocephala</name>
    <dbReference type="NCBI Taxonomy" id="150177"/>
    <lineage>
        <taxon>Bacteria</taxon>
        <taxon>Bacillati</taxon>
        <taxon>Actinomycetota</taxon>
        <taxon>Actinomycetes</taxon>
        <taxon>Streptosporangiales</taxon>
        <taxon>Streptosporangiaceae</taxon>
        <taxon>Acrocarpospora</taxon>
    </lineage>
</organism>
<reference evidence="1 2" key="1">
    <citation type="submission" date="2019-10" db="EMBL/GenBank/DDBJ databases">
        <title>Whole genome shotgun sequence of Acrocarpospora macrocephala NBRC 16266.</title>
        <authorList>
            <person name="Ichikawa N."/>
            <person name="Kimura A."/>
            <person name="Kitahashi Y."/>
            <person name="Komaki H."/>
            <person name="Oguchi A."/>
        </authorList>
    </citation>
    <scope>NUCLEOTIDE SEQUENCE [LARGE SCALE GENOMIC DNA]</scope>
    <source>
        <strain evidence="1 2">NBRC 16266</strain>
    </source>
</reference>
<evidence type="ECO:0000313" key="2">
    <source>
        <dbReference type="Proteomes" id="UP000331127"/>
    </source>
</evidence>
<protein>
    <submittedName>
        <fullName evidence="1">Uncharacterized protein</fullName>
    </submittedName>
</protein>
<proteinExistence type="predicted"/>
<comment type="caution">
    <text evidence="1">The sequence shown here is derived from an EMBL/GenBank/DDBJ whole genome shotgun (WGS) entry which is preliminary data.</text>
</comment>
<gene>
    <name evidence="1" type="ORF">Amac_010750</name>
</gene>
<dbReference type="Proteomes" id="UP000331127">
    <property type="component" value="Unassembled WGS sequence"/>
</dbReference>
<accession>A0A5M3WGQ8</accession>